<proteinExistence type="predicted"/>
<organism evidence="1 2">
    <name type="scientific">Canis lupus dingo</name>
    <name type="common">dingo</name>
    <dbReference type="NCBI Taxonomy" id="286419"/>
    <lineage>
        <taxon>Eukaryota</taxon>
        <taxon>Metazoa</taxon>
        <taxon>Chordata</taxon>
        <taxon>Craniata</taxon>
        <taxon>Vertebrata</taxon>
        <taxon>Euteleostomi</taxon>
        <taxon>Mammalia</taxon>
        <taxon>Eutheria</taxon>
        <taxon>Laurasiatheria</taxon>
        <taxon>Carnivora</taxon>
        <taxon>Caniformia</taxon>
        <taxon>Canidae</taxon>
        <taxon>Canis</taxon>
    </lineage>
</organism>
<reference evidence="1" key="1">
    <citation type="submission" date="2025-08" db="UniProtKB">
        <authorList>
            <consortium name="Ensembl"/>
        </authorList>
    </citation>
    <scope>IDENTIFICATION</scope>
</reference>
<reference evidence="1" key="2">
    <citation type="submission" date="2025-09" db="UniProtKB">
        <authorList>
            <consortium name="Ensembl"/>
        </authorList>
    </citation>
    <scope>IDENTIFICATION</scope>
</reference>
<protein>
    <submittedName>
        <fullName evidence="1">Protein phosphatase with EF-hand domain 1</fullName>
    </submittedName>
</protein>
<dbReference type="Ensembl" id="ENSCAFT00020005953.1">
    <property type="protein sequence ID" value="ENSCAFP00020005141.1"/>
    <property type="gene ID" value="ENSCAFG00020004211.1"/>
</dbReference>
<accession>A0A8C0QV61</accession>
<evidence type="ECO:0000313" key="2">
    <source>
        <dbReference type="Proteomes" id="UP000694391"/>
    </source>
</evidence>
<dbReference type="Proteomes" id="UP000694391">
    <property type="component" value="Unplaced"/>
</dbReference>
<gene>
    <name evidence="1" type="primary">PPEF1</name>
</gene>
<dbReference type="GeneTree" id="ENSGT00940000159830"/>
<sequence length="148" mass="17155">VISGSGIQIHNFLSQNSTIFFFLIEINWYRGYSARLKARQRYALTIFQSIEYADEQGQLQVCFASDLKILKNFIEEGDSDLIFLCKLFLNTLQDYKDRQDYVSHIDVPDSYHGPRLQFPLTFTDIDLLVEAFKQQQASGSRYCPDSCT</sequence>
<keyword evidence="2" id="KW-1185">Reference proteome</keyword>
<name>A0A8C0QV61_CANLU</name>
<dbReference type="AlphaFoldDB" id="A0A8C0QV61"/>
<evidence type="ECO:0000313" key="1">
    <source>
        <dbReference type="Ensembl" id="ENSCAFP00020005141.1"/>
    </source>
</evidence>